<dbReference type="Gene3D" id="2.40.50.870">
    <property type="entry name" value="Protein of unknown function (DUF3299)"/>
    <property type="match status" value="1"/>
</dbReference>
<name>A0A1G9VFF7_9BACT</name>
<reference evidence="2 3" key="1">
    <citation type="submission" date="2016-10" db="EMBL/GenBank/DDBJ databases">
        <authorList>
            <person name="de Groot N.N."/>
        </authorList>
    </citation>
    <scope>NUCLEOTIDE SEQUENCE [LARGE SCALE GENOMIC DNA]</scope>
    <source>
        <strain evidence="2 3">DSM 25186</strain>
    </source>
</reference>
<feature type="signal peptide" evidence="1">
    <location>
        <begin position="1"/>
        <end position="18"/>
    </location>
</feature>
<dbReference type="OrthoDB" id="1348500at2"/>
<dbReference type="AlphaFoldDB" id="A0A1G9VFF7"/>
<dbReference type="RefSeq" id="WP_089688696.1">
    <property type="nucleotide sequence ID" value="NZ_FNFO01000020.1"/>
</dbReference>
<evidence type="ECO:0008006" key="4">
    <source>
        <dbReference type="Google" id="ProtNLM"/>
    </source>
</evidence>
<keyword evidence="3" id="KW-1185">Reference proteome</keyword>
<dbReference type="STRING" id="1075417.SAMN05421823_12018"/>
<sequence length="142" mass="16312">MPRLLIFLLMLITTPVWAQTQITWETLRDVRFTSRYHKEAGASYYVPHFGASVKALEGKEVYLKGYMLPLLPEENMFILSSNPYSSCFFCGTGGPESIVELRLKPGHPRFKMDQVVTIQGKLKLNQDDINQCNYILDEAEVY</sequence>
<feature type="chain" id="PRO_5011489990" description="DUF3299 domain-containing protein" evidence="1">
    <location>
        <begin position="19"/>
        <end position="142"/>
    </location>
</feature>
<gene>
    <name evidence="2" type="ORF">SAMN05421823_12018</name>
</gene>
<protein>
    <recommendedName>
        <fullName evidence="4">DUF3299 domain-containing protein</fullName>
    </recommendedName>
</protein>
<evidence type="ECO:0000256" key="1">
    <source>
        <dbReference type="SAM" id="SignalP"/>
    </source>
</evidence>
<dbReference type="EMBL" id="FNFO01000020">
    <property type="protein sequence ID" value="SDM70836.1"/>
    <property type="molecule type" value="Genomic_DNA"/>
</dbReference>
<evidence type="ECO:0000313" key="3">
    <source>
        <dbReference type="Proteomes" id="UP000198510"/>
    </source>
</evidence>
<accession>A0A1G9VFF7</accession>
<evidence type="ECO:0000313" key="2">
    <source>
        <dbReference type="EMBL" id="SDM70836.1"/>
    </source>
</evidence>
<organism evidence="2 3">
    <name type="scientific">Catalinimonas alkaloidigena</name>
    <dbReference type="NCBI Taxonomy" id="1075417"/>
    <lineage>
        <taxon>Bacteria</taxon>
        <taxon>Pseudomonadati</taxon>
        <taxon>Bacteroidota</taxon>
        <taxon>Cytophagia</taxon>
        <taxon>Cytophagales</taxon>
        <taxon>Catalimonadaceae</taxon>
        <taxon>Catalinimonas</taxon>
    </lineage>
</organism>
<dbReference type="Proteomes" id="UP000198510">
    <property type="component" value="Unassembled WGS sequence"/>
</dbReference>
<proteinExistence type="predicted"/>
<keyword evidence="1" id="KW-0732">Signal</keyword>